<dbReference type="PANTHER" id="PTHR37953">
    <property type="entry name" value="UPF0127 PROTEIN MJ1496"/>
    <property type="match status" value="1"/>
</dbReference>
<dbReference type="InterPro" id="IPR038695">
    <property type="entry name" value="Saro_0823-like_sf"/>
</dbReference>
<reference evidence="2" key="1">
    <citation type="journal article" date="2019" name="Int. J. Syst. Evol. Microbiol.">
        <title>The Global Catalogue of Microorganisms (GCM) 10K type strain sequencing project: providing services to taxonomists for standard genome sequencing and annotation.</title>
        <authorList>
            <consortium name="The Broad Institute Genomics Platform"/>
            <consortium name="The Broad Institute Genome Sequencing Center for Infectious Disease"/>
            <person name="Wu L."/>
            <person name="Ma J."/>
        </authorList>
    </citation>
    <scope>NUCLEOTIDE SEQUENCE [LARGE SCALE GENOMIC DNA]</scope>
    <source>
        <strain evidence="2">KCTC 42585</strain>
    </source>
</reference>
<dbReference type="Proteomes" id="UP001597468">
    <property type="component" value="Unassembled WGS sequence"/>
</dbReference>
<proteinExistence type="predicted"/>
<dbReference type="PROSITE" id="PS51257">
    <property type="entry name" value="PROKAR_LIPOPROTEIN"/>
    <property type="match status" value="1"/>
</dbReference>
<evidence type="ECO:0000313" key="1">
    <source>
        <dbReference type="EMBL" id="MFD2518085.1"/>
    </source>
</evidence>
<keyword evidence="2" id="KW-1185">Reference proteome</keyword>
<dbReference type="RefSeq" id="WP_380751533.1">
    <property type="nucleotide sequence ID" value="NZ_JBHULT010000008.1"/>
</dbReference>
<evidence type="ECO:0000313" key="2">
    <source>
        <dbReference type="Proteomes" id="UP001597468"/>
    </source>
</evidence>
<accession>A0ABW5IXF9</accession>
<gene>
    <name evidence="1" type="ORF">ACFSTG_09295</name>
</gene>
<dbReference type="InterPro" id="IPR003795">
    <property type="entry name" value="DUF192"/>
</dbReference>
<dbReference type="Pfam" id="PF02643">
    <property type="entry name" value="DUF192"/>
    <property type="match status" value="1"/>
</dbReference>
<protein>
    <submittedName>
        <fullName evidence="1">DUF192 domain-containing protein</fullName>
    </submittedName>
</protein>
<dbReference type="EMBL" id="JBHULT010000008">
    <property type="protein sequence ID" value="MFD2518085.1"/>
    <property type="molecule type" value="Genomic_DNA"/>
</dbReference>
<dbReference type="PANTHER" id="PTHR37953:SF1">
    <property type="entry name" value="UPF0127 PROTEIN MJ1496"/>
    <property type="match status" value="1"/>
</dbReference>
<name>A0ABW5IXF9_9FLAO</name>
<comment type="caution">
    <text evidence="1">The sequence shown here is derived from an EMBL/GenBank/DDBJ whole genome shotgun (WGS) entry which is preliminary data.</text>
</comment>
<dbReference type="Gene3D" id="2.60.120.1140">
    <property type="entry name" value="Protein of unknown function DUF192"/>
    <property type="match status" value="1"/>
</dbReference>
<sequence length="163" mass="18477">MIRKNAFISLLLLGGFFMGCKEKTKAPQEITTAEIEFKKEAEVYLTKASGDTIKHLEIEIADDDYQRETGLMYRQKLEDTHGMLFIFENEEERGFYMKNTRIPLDLIFLDADQEVVSIAPDAKPGSLETIPSGVPAQYVLEVNAGLSEKWNLEVGDKLILNKD</sequence>
<organism evidence="1 2">
    <name type="scientific">Salinimicrobium flavum</name>
    <dbReference type="NCBI Taxonomy" id="1737065"/>
    <lineage>
        <taxon>Bacteria</taxon>
        <taxon>Pseudomonadati</taxon>
        <taxon>Bacteroidota</taxon>
        <taxon>Flavobacteriia</taxon>
        <taxon>Flavobacteriales</taxon>
        <taxon>Flavobacteriaceae</taxon>
        <taxon>Salinimicrobium</taxon>
    </lineage>
</organism>